<evidence type="ECO:0000259" key="6">
    <source>
        <dbReference type="SMART" id="SM00062"/>
    </source>
</evidence>
<dbReference type="SMART" id="SM00062">
    <property type="entry name" value="PBPb"/>
    <property type="match status" value="1"/>
</dbReference>
<dbReference type="PANTHER" id="PTHR35936">
    <property type="entry name" value="MEMBRANE-BOUND LYTIC MUREIN TRANSGLYCOSYLASE F"/>
    <property type="match status" value="1"/>
</dbReference>
<dbReference type="Gene3D" id="3.40.190.10">
    <property type="entry name" value="Periplasmic binding protein-like II"/>
    <property type="match status" value="2"/>
</dbReference>
<reference evidence="8" key="1">
    <citation type="submission" date="2020-09" db="EMBL/GenBank/DDBJ databases">
        <title>Bosea spartocytisi sp. nov. a root nodule endophyte of Spartocytisus supranubius in the high mountain ecosystem fo the Teide National Park (Canary Islands, Spain).</title>
        <authorList>
            <person name="Pulido-Suarez L."/>
            <person name="Peix A."/>
            <person name="Igual J.M."/>
            <person name="Socas-Perez N."/>
            <person name="Velazquez E."/>
            <person name="Flores-Felix J.D."/>
            <person name="Leon-Barrios M."/>
        </authorList>
    </citation>
    <scope>NUCLEOTIDE SEQUENCE</scope>
    <source>
        <strain evidence="8">SSUT16</strain>
    </source>
</reference>
<evidence type="ECO:0000256" key="4">
    <source>
        <dbReference type="RuleBase" id="RU003744"/>
    </source>
</evidence>
<dbReference type="Proteomes" id="UP000619295">
    <property type="component" value="Unassembled WGS sequence"/>
</dbReference>
<feature type="domain" description="Solute-binding protein family 3/N-terminal" evidence="6">
    <location>
        <begin position="26"/>
        <end position="260"/>
    </location>
</feature>
<protein>
    <submittedName>
        <fullName evidence="8">Transporter substrate-binding domain-containing protein</fullName>
    </submittedName>
</protein>
<evidence type="ECO:0000313" key="8">
    <source>
        <dbReference type="EMBL" id="MBD3846248.1"/>
    </source>
</evidence>
<dbReference type="GO" id="GO:0016020">
    <property type="term" value="C:membrane"/>
    <property type="evidence" value="ECO:0007669"/>
    <property type="project" value="InterPro"/>
</dbReference>
<dbReference type="Pfam" id="PF00497">
    <property type="entry name" value="SBP_bac_3"/>
    <property type="match status" value="1"/>
</dbReference>
<accession>A0A927E8D8</accession>
<proteinExistence type="inferred from homology"/>
<evidence type="ECO:0000259" key="7">
    <source>
        <dbReference type="SMART" id="SM00079"/>
    </source>
</evidence>
<dbReference type="InterPro" id="IPR018313">
    <property type="entry name" value="SBP_3_CS"/>
</dbReference>
<sequence>MKISVKWLFAAMMGLSAGITAAQADELKVGIECTSFPFNYRDSTGAYAGYDVDVANEIGKRLGDKIEFVCQKWDGMIPAILANKFDLIVASMGITEERQKKLDFSRPYRISVGRFVAPTGAKLALFNPDGSLNPEGFKSIKVGLQRSTTYDDWLKAKMPSANVMRYDTVEALFLDIKAGRVDTIMTNPMKAHDAFLSKPDGAGFGFVGPEVSDDKLFGAGAGVGLRKGNEALLAKVDKAIAAMTEDGTLDTFSKKYFPFPIYPRDWKPASTN</sequence>
<evidence type="ECO:0000313" key="9">
    <source>
        <dbReference type="Proteomes" id="UP000619295"/>
    </source>
</evidence>
<dbReference type="RefSeq" id="WP_038362701.1">
    <property type="nucleotide sequence ID" value="NZ_JACXWY010000005.1"/>
</dbReference>
<feature type="chain" id="PRO_5037896414" evidence="5">
    <location>
        <begin position="25"/>
        <end position="272"/>
    </location>
</feature>
<gene>
    <name evidence="8" type="ORF">IED13_11110</name>
</gene>
<keyword evidence="9" id="KW-1185">Reference proteome</keyword>
<dbReference type="GO" id="GO:0030313">
    <property type="term" value="C:cell envelope"/>
    <property type="evidence" value="ECO:0007669"/>
    <property type="project" value="UniProtKB-SubCell"/>
</dbReference>
<dbReference type="PROSITE" id="PS01039">
    <property type="entry name" value="SBP_BACTERIAL_3"/>
    <property type="match status" value="1"/>
</dbReference>
<dbReference type="InterPro" id="IPR001638">
    <property type="entry name" value="Solute-binding_3/MltF_N"/>
</dbReference>
<feature type="domain" description="Ionotropic glutamate receptor C-terminal" evidence="7">
    <location>
        <begin position="26"/>
        <end position="259"/>
    </location>
</feature>
<name>A0A927E8D8_9HYPH</name>
<evidence type="ECO:0000256" key="3">
    <source>
        <dbReference type="ARBA" id="ARBA00022729"/>
    </source>
</evidence>
<dbReference type="GO" id="GO:0015276">
    <property type="term" value="F:ligand-gated monoatomic ion channel activity"/>
    <property type="evidence" value="ECO:0007669"/>
    <property type="project" value="InterPro"/>
</dbReference>
<dbReference type="SMART" id="SM00079">
    <property type="entry name" value="PBPe"/>
    <property type="match status" value="1"/>
</dbReference>
<organism evidence="8 9">
    <name type="scientific">Bosea spartocytisi</name>
    <dbReference type="NCBI Taxonomy" id="2773451"/>
    <lineage>
        <taxon>Bacteria</taxon>
        <taxon>Pseudomonadati</taxon>
        <taxon>Pseudomonadota</taxon>
        <taxon>Alphaproteobacteria</taxon>
        <taxon>Hyphomicrobiales</taxon>
        <taxon>Boseaceae</taxon>
        <taxon>Bosea</taxon>
    </lineage>
</organism>
<comment type="caution">
    <text evidence="8">The sequence shown here is derived from an EMBL/GenBank/DDBJ whole genome shotgun (WGS) entry which is preliminary data.</text>
</comment>
<dbReference type="EMBL" id="JACXWY010000005">
    <property type="protein sequence ID" value="MBD3846248.1"/>
    <property type="molecule type" value="Genomic_DNA"/>
</dbReference>
<feature type="signal peptide" evidence="5">
    <location>
        <begin position="1"/>
        <end position="24"/>
    </location>
</feature>
<comment type="subcellular location">
    <subcellularLocation>
        <location evidence="1">Cell envelope</location>
    </subcellularLocation>
</comment>
<dbReference type="PANTHER" id="PTHR35936:SF17">
    <property type="entry name" value="ARGININE-BINDING EXTRACELLULAR PROTEIN ARTP"/>
    <property type="match status" value="1"/>
</dbReference>
<dbReference type="SUPFAM" id="SSF53850">
    <property type="entry name" value="Periplasmic binding protein-like II"/>
    <property type="match status" value="1"/>
</dbReference>
<evidence type="ECO:0000256" key="2">
    <source>
        <dbReference type="ARBA" id="ARBA00010333"/>
    </source>
</evidence>
<evidence type="ECO:0000256" key="1">
    <source>
        <dbReference type="ARBA" id="ARBA00004196"/>
    </source>
</evidence>
<comment type="similarity">
    <text evidence="2 4">Belongs to the bacterial solute-binding protein 3 family.</text>
</comment>
<dbReference type="InterPro" id="IPR001320">
    <property type="entry name" value="Iontro_rcpt_C"/>
</dbReference>
<dbReference type="AlphaFoldDB" id="A0A927E8D8"/>
<keyword evidence="3 5" id="KW-0732">Signal</keyword>
<evidence type="ECO:0000256" key="5">
    <source>
        <dbReference type="SAM" id="SignalP"/>
    </source>
</evidence>